<proteinExistence type="predicted"/>
<dbReference type="InterPro" id="IPR021109">
    <property type="entry name" value="Peptidase_aspartic_dom_sf"/>
</dbReference>
<dbReference type="RefSeq" id="XP_015057571.1">
    <property type="nucleotide sequence ID" value="XM_015202085.1"/>
</dbReference>
<gene>
    <name evidence="3" type="primary">LOC107003814</name>
</gene>
<organism evidence="2 3">
    <name type="scientific">Solanum pennellii</name>
    <name type="common">Tomato</name>
    <name type="synonym">Lycopersicon pennellii</name>
    <dbReference type="NCBI Taxonomy" id="28526"/>
    <lineage>
        <taxon>Eukaryota</taxon>
        <taxon>Viridiplantae</taxon>
        <taxon>Streptophyta</taxon>
        <taxon>Embryophyta</taxon>
        <taxon>Tracheophyta</taxon>
        <taxon>Spermatophyta</taxon>
        <taxon>Magnoliopsida</taxon>
        <taxon>eudicotyledons</taxon>
        <taxon>Gunneridae</taxon>
        <taxon>Pentapetalae</taxon>
        <taxon>asterids</taxon>
        <taxon>lamiids</taxon>
        <taxon>Solanales</taxon>
        <taxon>Solanaceae</taxon>
        <taxon>Solanoideae</taxon>
        <taxon>Solaneae</taxon>
        <taxon>Solanum</taxon>
        <taxon>Solanum subgen. Lycopersicon</taxon>
    </lineage>
</organism>
<dbReference type="PANTHER" id="PTHR33067:SF9">
    <property type="entry name" value="RNA-DIRECTED DNA POLYMERASE"/>
    <property type="match status" value="1"/>
</dbReference>
<protein>
    <submittedName>
        <fullName evidence="3">Uncharacterized protein LOC107003814</fullName>
    </submittedName>
</protein>
<dbReference type="Proteomes" id="UP000694930">
    <property type="component" value="Chromosome 11"/>
</dbReference>
<reference evidence="3" key="2">
    <citation type="submission" date="2025-08" db="UniProtKB">
        <authorList>
            <consortium name="RefSeq"/>
        </authorList>
    </citation>
    <scope>IDENTIFICATION</scope>
</reference>
<dbReference type="GeneID" id="107003814"/>
<keyword evidence="2" id="KW-1185">Reference proteome</keyword>
<sequence>MVKEAELCINIPFIEALEQKLGYAKFMRDMVRKKKSKKEYPVLFTVSCTIGLLYFAKVLCDLGSRINLMSLSIYKKLILGDPKPTTLRLLMADCKVKRPIGMLYDVLVKVESFIFLANFVILNYKVDFEVPIILGRLFLAAGHTLSGELQIVFAISYSVESTFEVQIEDSLGVEALAVVIMNFERDCIKEYVCLVAALE</sequence>
<keyword evidence="1" id="KW-0472">Membrane</keyword>
<evidence type="ECO:0000313" key="3">
    <source>
        <dbReference type="RefSeq" id="XP_015057571.1"/>
    </source>
</evidence>
<evidence type="ECO:0000313" key="2">
    <source>
        <dbReference type="Proteomes" id="UP000694930"/>
    </source>
</evidence>
<dbReference type="CDD" id="cd00303">
    <property type="entry name" value="retropepsin_like"/>
    <property type="match status" value="1"/>
</dbReference>
<name>A0ABM1FJ16_SOLPN</name>
<accession>A0ABM1FJ16</accession>
<dbReference type="Gene3D" id="2.40.70.10">
    <property type="entry name" value="Acid Proteases"/>
    <property type="match status" value="1"/>
</dbReference>
<evidence type="ECO:0000256" key="1">
    <source>
        <dbReference type="SAM" id="Phobius"/>
    </source>
</evidence>
<dbReference type="PANTHER" id="PTHR33067">
    <property type="entry name" value="RNA-DIRECTED DNA POLYMERASE-RELATED"/>
    <property type="match status" value="1"/>
</dbReference>
<keyword evidence="1" id="KW-0812">Transmembrane</keyword>
<keyword evidence="1" id="KW-1133">Transmembrane helix</keyword>
<feature type="transmembrane region" description="Helical" evidence="1">
    <location>
        <begin position="40"/>
        <end position="59"/>
    </location>
</feature>
<reference evidence="2" key="1">
    <citation type="journal article" date="2014" name="Nat. Genet.">
        <title>The genome of the stress-tolerant wild tomato species Solanum pennellii.</title>
        <authorList>
            <person name="Bolger A."/>
            <person name="Scossa F."/>
            <person name="Bolger M.E."/>
            <person name="Lanz C."/>
            <person name="Maumus F."/>
            <person name="Tohge T."/>
            <person name="Quesneville H."/>
            <person name="Alseekh S."/>
            <person name="Sorensen I."/>
            <person name="Lichtenstein G."/>
            <person name="Fich E.A."/>
            <person name="Conte M."/>
            <person name="Keller H."/>
            <person name="Schneeberger K."/>
            <person name="Schwacke R."/>
            <person name="Ofner I."/>
            <person name="Vrebalov J."/>
            <person name="Xu Y."/>
            <person name="Osorio S."/>
            <person name="Aflitos S.A."/>
            <person name="Schijlen E."/>
            <person name="Jimenez-Gomez J.M."/>
            <person name="Ryngajllo M."/>
            <person name="Kimura S."/>
            <person name="Kumar R."/>
            <person name="Koenig D."/>
            <person name="Headland L.R."/>
            <person name="Maloof J.N."/>
            <person name="Sinha N."/>
            <person name="van Ham R.C."/>
            <person name="Lankhorst R.K."/>
            <person name="Mao L."/>
            <person name="Vogel A."/>
            <person name="Arsova B."/>
            <person name="Panstruga R."/>
            <person name="Fei Z."/>
            <person name="Rose J.K."/>
            <person name="Zamir D."/>
            <person name="Carrari F."/>
            <person name="Giovannoni J.J."/>
            <person name="Weigel D."/>
            <person name="Usadel B."/>
            <person name="Fernie A.R."/>
        </authorList>
    </citation>
    <scope>NUCLEOTIDE SEQUENCE [LARGE SCALE GENOMIC DNA]</scope>
    <source>
        <strain evidence="2">cv. LA0716</strain>
    </source>
</reference>